<dbReference type="RefSeq" id="WP_039983308.1">
    <property type="nucleotide sequence ID" value="NZ_BAOJ01000185.1"/>
</dbReference>
<proteinExistence type="predicted"/>
<dbReference type="Proteomes" id="UP000321922">
    <property type="component" value="Unassembled WGS sequence"/>
</dbReference>
<dbReference type="AlphaFoldDB" id="A0A511QJP5"/>
<evidence type="ECO:0000313" key="2">
    <source>
        <dbReference type="Proteomes" id="UP000321922"/>
    </source>
</evidence>
<keyword evidence="2" id="KW-1185">Reference proteome</keyword>
<name>A0A511QJP5_9VIBR</name>
<accession>A0A511QJP5</accession>
<sequence>MSQGKQFSIDARMVALFDQLAALNPKVGQMVAALNVSLSQAGEKIETREDFEVFVEQIEEWRD</sequence>
<comment type="caution">
    <text evidence="1">The sequence shown here is derived from an EMBL/GenBank/DDBJ whole genome shotgun (WGS) entry which is preliminary data.</text>
</comment>
<evidence type="ECO:0000313" key="1">
    <source>
        <dbReference type="EMBL" id="GEM77548.1"/>
    </source>
</evidence>
<reference evidence="1 2" key="1">
    <citation type="submission" date="2019-07" db="EMBL/GenBank/DDBJ databases">
        <title>Whole genome shotgun sequence of Vibrio sagamiensis NBRC 104589.</title>
        <authorList>
            <person name="Hosoyama A."/>
            <person name="Uohara A."/>
            <person name="Ohji S."/>
            <person name="Ichikawa N."/>
        </authorList>
    </citation>
    <scope>NUCLEOTIDE SEQUENCE [LARGE SCALE GENOMIC DNA]</scope>
    <source>
        <strain evidence="1 2">NBRC 104589</strain>
    </source>
</reference>
<dbReference type="OrthoDB" id="5894376at2"/>
<dbReference type="EMBL" id="BJXJ01000063">
    <property type="protein sequence ID" value="GEM77548.1"/>
    <property type="molecule type" value="Genomic_DNA"/>
</dbReference>
<gene>
    <name evidence="1" type="ORF">VSA01S_36600</name>
</gene>
<protein>
    <submittedName>
        <fullName evidence="1">Uncharacterized protein</fullName>
    </submittedName>
</protein>
<organism evidence="1 2">
    <name type="scientific">Vibrio sagamiensis NBRC 104589</name>
    <dbReference type="NCBI Taxonomy" id="1219064"/>
    <lineage>
        <taxon>Bacteria</taxon>
        <taxon>Pseudomonadati</taxon>
        <taxon>Pseudomonadota</taxon>
        <taxon>Gammaproteobacteria</taxon>
        <taxon>Vibrionales</taxon>
        <taxon>Vibrionaceae</taxon>
        <taxon>Vibrio</taxon>
    </lineage>
</organism>